<reference evidence="1" key="1">
    <citation type="submission" date="2019-04" db="EMBL/GenBank/DDBJ databases">
        <title>Microbes associate with the intestines of laboratory mice.</title>
        <authorList>
            <person name="Navarre W."/>
            <person name="Wong E."/>
            <person name="Huang K."/>
            <person name="Tropini C."/>
            <person name="Ng K."/>
            <person name="Yu B."/>
        </authorList>
    </citation>
    <scope>NUCLEOTIDE SEQUENCE</scope>
    <source>
        <strain evidence="1">NM01_1-7b</strain>
    </source>
</reference>
<name>A0AC61RVS0_9FIRM</name>
<keyword evidence="2" id="KW-1185">Reference proteome</keyword>
<organism evidence="1 2">
    <name type="scientific">Petralouisia muris</name>
    <dbReference type="NCBI Taxonomy" id="3032872"/>
    <lineage>
        <taxon>Bacteria</taxon>
        <taxon>Bacillati</taxon>
        <taxon>Bacillota</taxon>
        <taxon>Clostridia</taxon>
        <taxon>Lachnospirales</taxon>
        <taxon>Lachnospiraceae</taxon>
        <taxon>Petralouisia</taxon>
    </lineage>
</organism>
<comment type="caution">
    <text evidence="1">The sequence shown here is derived from an EMBL/GenBank/DDBJ whole genome shotgun (WGS) entry which is preliminary data.</text>
</comment>
<dbReference type="EMBL" id="SRYA01000022">
    <property type="protein sequence ID" value="TGY95938.1"/>
    <property type="molecule type" value="Genomic_DNA"/>
</dbReference>
<evidence type="ECO:0000313" key="2">
    <source>
        <dbReference type="Proteomes" id="UP000304953"/>
    </source>
</evidence>
<accession>A0AC61RVS0</accession>
<sequence>MAVSGDQKYNIRYTFTAVGKVSKSGTSAKNAVSLKKGKIVKDLLFPNKYHYFKINLSKKSKVTLNLLKGTYYIRMDGGTMSV</sequence>
<protein>
    <submittedName>
        <fullName evidence="1">Uncharacterized protein</fullName>
    </submittedName>
</protein>
<evidence type="ECO:0000313" key="1">
    <source>
        <dbReference type="EMBL" id="TGY95938.1"/>
    </source>
</evidence>
<proteinExistence type="predicted"/>
<dbReference type="Proteomes" id="UP000304953">
    <property type="component" value="Unassembled WGS sequence"/>
</dbReference>
<gene>
    <name evidence="1" type="ORF">E5329_12320</name>
</gene>